<dbReference type="PANTHER" id="PTHR43022">
    <property type="entry name" value="PROTEIN SMF"/>
    <property type="match status" value="1"/>
</dbReference>
<dbReference type="InterPro" id="IPR036388">
    <property type="entry name" value="WH-like_DNA-bd_sf"/>
</dbReference>
<evidence type="ECO:0000313" key="4">
    <source>
        <dbReference type="EMBL" id="MEE1978407.1"/>
    </source>
</evidence>
<proteinExistence type="inferred from homology"/>
<feature type="domain" description="Smf/DprA SLOG" evidence="2">
    <location>
        <begin position="88"/>
        <end position="294"/>
    </location>
</feature>
<dbReference type="EMBL" id="JAZDDG010000013">
    <property type="protein sequence ID" value="MEE1978407.1"/>
    <property type="molecule type" value="Genomic_DNA"/>
</dbReference>
<dbReference type="Gene3D" id="1.10.10.10">
    <property type="entry name" value="Winged helix-like DNA-binding domain superfamily/Winged helix DNA-binding domain"/>
    <property type="match status" value="1"/>
</dbReference>
<dbReference type="InterPro" id="IPR010994">
    <property type="entry name" value="RuvA_2-like"/>
</dbReference>
<comment type="caution">
    <text evidence="4">The sequence shown here is derived from an EMBL/GenBank/DDBJ whole genome shotgun (WGS) entry which is preliminary data.</text>
</comment>
<dbReference type="SUPFAM" id="SSF102405">
    <property type="entry name" value="MCP/YpsA-like"/>
    <property type="match status" value="1"/>
</dbReference>
<evidence type="ECO:0000259" key="3">
    <source>
        <dbReference type="Pfam" id="PF17782"/>
    </source>
</evidence>
<accession>A0ABU7IZH9</accession>
<dbReference type="NCBIfam" id="TIGR00732">
    <property type="entry name" value="dprA"/>
    <property type="match status" value="1"/>
</dbReference>
<dbReference type="SUPFAM" id="SSF47781">
    <property type="entry name" value="RuvA domain 2-like"/>
    <property type="match status" value="1"/>
</dbReference>
<feature type="domain" description="DprA winged helix" evidence="3">
    <location>
        <begin position="314"/>
        <end position="367"/>
    </location>
</feature>
<dbReference type="InterPro" id="IPR057666">
    <property type="entry name" value="DrpA_SLOG"/>
</dbReference>
<dbReference type="InterPro" id="IPR003488">
    <property type="entry name" value="DprA"/>
</dbReference>
<dbReference type="InterPro" id="IPR041614">
    <property type="entry name" value="DprA_WH"/>
</dbReference>
<comment type="similarity">
    <text evidence="1">Belongs to the DprA/Smf family.</text>
</comment>
<keyword evidence="5" id="KW-1185">Reference proteome</keyword>
<evidence type="ECO:0000313" key="5">
    <source>
        <dbReference type="Proteomes" id="UP001356308"/>
    </source>
</evidence>
<evidence type="ECO:0000256" key="1">
    <source>
        <dbReference type="ARBA" id="ARBA00006525"/>
    </source>
</evidence>
<dbReference type="Pfam" id="PF17782">
    <property type="entry name" value="WHD_DprA"/>
    <property type="match status" value="1"/>
</dbReference>
<reference evidence="4 5" key="1">
    <citation type="submission" date="2024-01" db="EMBL/GenBank/DDBJ databases">
        <title>Maribacter spp. originated from different algae showed divergent polysaccharides utilization ability.</title>
        <authorList>
            <person name="Wang H."/>
            <person name="Wu Y."/>
        </authorList>
    </citation>
    <scope>NUCLEOTIDE SEQUENCE [LARGE SCALE GENOMIC DNA]</scope>
    <source>
        <strain evidence="4 5">PR1</strain>
    </source>
</reference>
<name>A0ABU7IZH9_9FLAO</name>
<dbReference type="PANTHER" id="PTHR43022:SF1">
    <property type="entry name" value="PROTEIN SMF"/>
    <property type="match status" value="1"/>
</dbReference>
<dbReference type="RefSeq" id="WP_272653055.1">
    <property type="nucleotide sequence ID" value="NZ_JAZDDG010000013.1"/>
</dbReference>
<dbReference type="Gene3D" id="3.40.50.450">
    <property type="match status" value="1"/>
</dbReference>
<evidence type="ECO:0000259" key="2">
    <source>
        <dbReference type="Pfam" id="PF02481"/>
    </source>
</evidence>
<gene>
    <name evidence="4" type="primary">dprA</name>
    <name evidence="4" type="ORF">V1I91_20185</name>
</gene>
<organism evidence="4 5">
    <name type="scientific">Maribacter cobaltidurans</name>
    <dbReference type="NCBI Taxonomy" id="1178778"/>
    <lineage>
        <taxon>Bacteria</taxon>
        <taxon>Pseudomonadati</taxon>
        <taxon>Bacteroidota</taxon>
        <taxon>Flavobacteriia</taxon>
        <taxon>Flavobacteriales</taxon>
        <taxon>Flavobacteriaceae</taxon>
        <taxon>Maribacter</taxon>
    </lineage>
</organism>
<sequence>MSTTQHPADELIAILRLQHVPNIGDVIAKKLISHCGGPCAIFEDKRSQLLKIDGIGTQTIKHLYDSKNLRAAEKEYEYIIKHNISYNYFEDEEYPKHLKHCIDSPILLFKKGNINLEGRKIISVVGTRNITSYGSSFCEQFIAEIAPLNPIIVSGFAYGVDISVQREAINQGLQTIGCLAHGLNQMYPKVHTKYESDVIQNGGFFTEFWSSSNPERENFLKRNRIIAGMSEATVVIESAEKGGSLVTADIANSYNRDVFALPGRSTDKYSIGCNNLIKQQKAQMLTSAGDLVYLLNWELEEKNTKAVQKRLFVDLDETEQKIYAYLEKQGKQLLDSIALDCELPIFKTSATLLNMEMKGAIRPLPGKLFEAI</sequence>
<dbReference type="Proteomes" id="UP001356308">
    <property type="component" value="Unassembled WGS sequence"/>
</dbReference>
<dbReference type="Pfam" id="PF02481">
    <property type="entry name" value="DNA_processg_A"/>
    <property type="match status" value="1"/>
</dbReference>
<protein>
    <submittedName>
        <fullName evidence="4">DNA-processing protein DprA</fullName>
    </submittedName>
</protein>